<keyword evidence="2" id="KW-1185">Reference proteome</keyword>
<dbReference type="STRING" id="203275.BFO_3039"/>
<name>G8UPW6_TANFA</name>
<dbReference type="Gene3D" id="2.40.160.60">
    <property type="entry name" value="Outer membrane protein transport protein (OMPP1/FadL/TodX)"/>
    <property type="match status" value="1"/>
</dbReference>
<protein>
    <submittedName>
        <fullName evidence="1">Transporter, Ompp1/FadL/TodX family</fullName>
    </submittedName>
</protein>
<dbReference type="KEGG" id="tfo:BFO_3039"/>
<dbReference type="PATRIC" id="fig|203275.8.peg.2616"/>
<dbReference type="SUPFAM" id="SSF56935">
    <property type="entry name" value="Porins"/>
    <property type="match status" value="1"/>
</dbReference>
<dbReference type="EMBL" id="CP003191">
    <property type="protein sequence ID" value="AEW19765.1"/>
    <property type="molecule type" value="Genomic_DNA"/>
</dbReference>
<sequence>MFYFERRLKNSIFATSNIICIGSNRIINIMLKNSRSGLIFVILVSLSMSLFAQNGTRSPYTRYGYGMLSDRSFGAGRSMGGTGYGLRSSKQINPMNPASYTSMDSLTFLFDVGATAQMSWFDDGQRKQNDLNGSFEYAAMQFRLHKRLAVSFGILPYSSVGYDYMAPSQGKEGYTDVFSGTGGLNEVYGGLSIEIWKKRLSVGANVSYMFGNINHQSSTNLNIPVYRLNKLVVHNLKYDVGMQYTHPLTKTDRLTFGLVYSPKRRLKTTAYDVVSNSEYFERTIEGDTLRNQGFDIPHSYGFGLSYTRDYQMMLAADISYQEWSGAKFFNRSDDFKDRLRVALGGEYIPNNFTRSYLNRIRYRAGLHYGNSYLKVNGSGYKEYGATLGVGFPMLDNRSFINASFEYVKIIPDSKTLINEQYLRFTVSYTFNEYWFFKFKQD</sequence>
<evidence type="ECO:0000313" key="2">
    <source>
        <dbReference type="Proteomes" id="UP000005436"/>
    </source>
</evidence>
<proteinExistence type="predicted"/>
<accession>G8UPW6</accession>
<dbReference type="eggNOG" id="COG2067">
    <property type="taxonomic scope" value="Bacteria"/>
</dbReference>
<evidence type="ECO:0000313" key="1">
    <source>
        <dbReference type="EMBL" id="AEW19765.1"/>
    </source>
</evidence>
<dbReference type="HOGENOM" id="CLU_047829_1_0_10"/>
<reference evidence="2" key="1">
    <citation type="submission" date="2011-12" db="EMBL/GenBank/DDBJ databases">
        <title>Complete sequence of Tannerella forsythia ATCC 43037.</title>
        <authorList>
            <person name="Dewhirst F."/>
            <person name="Tanner A."/>
            <person name="Izard J."/>
            <person name="Brinkac L."/>
            <person name="Durkin A.S."/>
            <person name="Hostetler J."/>
            <person name="Shetty J."/>
            <person name="Torralba M."/>
            <person name="Gill S."/>
            <person name="Nelson K."/>
        </authorList>
    </citation>
    <scope>NUCLEOTIDE SEQUENCE [LARGE SCALE GENOMIC DNA]</scope>
    <source>
        <strain evidence="2">ATCC 43037 / JCM 10827 / CCUG 33226 / KCTC 5666 / FDC 338</strain>
    </source>
</reference>
<dbReference type="Proteomes" id="UP000005436">
    <property type="component" value="Chromosome"/>
</dbReference>
<organism evidence="1 2">
    <name type="scientific">Tannerella forsythia (strain ATCC 43037 / JCM 10827 / CCUG 21028 A / KCTC 5666 / FDC 338)</name>
    <name type="common">Bacteroides forsythus</name>
    <dbReference type="NCBI Taxonomy" id="203275"/>
    <lineage>
        <taxon>Bacteria</taxon>
        <taxon>Pseudomonadati</taxon>
        <taxon>Bacteroidota</taxon>
        <taxon>Bacteroidia</taxon>
        <taxon>Bacteroidales</taxon>
        <taxon>Tannerellaceae</taxon>
        <taxon>Tannerella</taxon>
    </lineage>
</organism>
<gene>
    <name evidence="1" type="ordered locus">BFO_3039</name>
</gene>
<dbReference type="AlphaFoldDB" id="G8UPW6"/>